<dbReference type="InterPro" id="IPR036026">
    <property type="entry name" value="Seven-hairpin_glycosidases"/>
</dbReference>
<dbReference type="GO" id="GO:0030968">
    <property type="term" value="P:endoplasmic reticulum unfolded protein response"/>
    <property type="evidence" value="ECO:0000318"/>
    <property type="project" value="GO_Central"/>
</dbReference>
<dbReference type="GO" id="GO:0097466">
    <property type="term" value="P:ubiquitin-dependent glycoprotein ERAD pathway"/>
    <property type="evidence" value="ECO:0000318"/>
    <property type="project" value="GO_Central"/>
</dbReference>
<comment type="similarity">
    <text evidence="2 7">Belongs to the glycosyl hydrolase 47 family.</text>
</comment>
<feature type="active site" evidence="5">
    <location>
        <position position="213"/>
    </location>
</feature>
<dbReference type="GO" id="GO:0004559">
    <property type="term" value="F:alpha-mannosidase activity"/>
    <property type="evidence" value="ECO:0000318"/>
    <property type="project" value="GO_Central"/>
</dbReference>
<proteinExistence type="inferred from homology"/>
<feature type="active site" description="Proton donor" evidence="5">
    <location>
        <position position="76"/>
    </location>
</feature>
<dbReference type="OMA" id="EEFWRMF"/>
<keyword evidence="7" id="KW-0326">Glycosidase</keyword>
<evidence type="ECO:0000256" key="1">
    <source>
        <dbReference type="ARBA" id="ARBA00004240"/>
    </source>
</evidence>
<dbReference type="GO" id="GO:1904380">
    <property type="term" value="P:endoplasmic reticulum mannose trimming"/>
    <property type="evidence" value="ECO:0007669"/>
    <property type="project" value="InterPro"/>
</dbReference>
<evidence type="ECO:0000313" key="10">
    <source>
        <dbReference type="Proteomes" id="UP000001064"/>
    </source>
</evidence>
<protein>
    <recommendedName>
        <fullName evidence="7">alpha-1,2-Mannosidase</fullName>
        <ecNumber evidence="7">3.2.1.-</ecNumber>
    </recommendedName>
</protein>
<keyword evidence="6" id="KW-0106">Calcium</keyword>
<feature type="active site" evidence="5">
    <location>
        <position position="327"/>
    </location>
</feature>
<keyword evidence="3" id="KW-0256">Endoplasmic reticulum</keyword>
<dbReference type="AlphaFoldDB" id="F0Z8C2"/>
<dbReference type="PRINTS" id="PR00747">
    <property type="entry name" value="GLYHDRLASE47"/>
</dbReference>
<accession>F0Z8C2</accession>
<dbReference type="OrthoDB" id="8118055at2759"/>
<evidence type="ECO:0000256" key="7">
    <source>
        <dbReference type="RuleBase" id="RU361193"/>
    </source>
</evidence>
<feature type="compositionally biased region" description="Basic residues" evidence="8">
    <location>
        <begin position="549"/>
        <end position="561"/>
    </location>
</feature>
<feature type="compositionally biased region" description="Low complexity" evidence="8">
    <location>
        <begin position="460"/>
        <end position="476"/>
    </location>
</feature>
<sequence>MFYHGYKSYLKYSFPKDELKPISCTGSNTFGDYALTFIDSLDTLVVMGDMKEFERGINWVIENINFNNDITVSVFETNIRVLGGLLSSHLIAEEHLGKEKYSGKLLDLAIDLGDRLLRAFQTPTGIPYGTVNLKHGVPMGETPITSTASSTTFSLEFGILSILSNDPKYEEAARRAVRSIWLYRSDIELLGNHINIFTGEWTIRESGIGTGIDSFYEYLYKAAIFFDDEEYMDLFFKNYQLINKYIKKDPWYVDVSIDRGAIVWPIYNSLQSFWPGVQSMYGDYESAFSTIKSFHIVWRRYGFIPEGYNLLSGNVQLNQKGYPLRPELAESLYHMYQTTKDPIFVRMGKDLVWTLNNLTTTKCGHANVLDVETHQLDDRMESFFLSETCKYLFLLFNTEDNFNNNFNNSNPNPIDMESIIFNTEGHIFPMQYRFFKKSNNLLKNNNQDENLKKIDSTKIQNNVNNNNNNNENSQNNKKNKNNGENSKEDIIENNIENSQNKNNNNNQNNKNIDNNNKNIDNDDNNILDNSDNVLDGDNNNISNNINNKNKSKNKSKNKNKTNKLDGLEDSEIQLLPGSKKYNWTCNQLPFLRRISSGTFQFIGGPHDTEWFEDKKIKEAMHDLSS</sequence>
<keyword evidence="4" id="KW-0325">Glycoprotein</keyword>
<dbReference type="STRING" id="5786.F0Z8C2"/>
<keyword evidence="6" id="KW-0479">Metal-binding</keyword>
<dbReference type="Gene3D" id="1.50.10.10">
    <property type="match status" value="1"/>
</dbReference>
<evidence type="ECO:0000256" key="3">
    <source>
        <dbReference type="ARBA" id="ARBA00022824"/>
    </source>
</evidence>
<evidence type="ECO:0000256" key="5">
    <source>
        <dbReference type="PIRSR" id="PIRSR601382-1"/>
    </source>
</evidence>
<evidence type="ECO:0000256" key="8">
    <source>
        <dbReference type="SAM" id="MobiDB-lite"/>
    </source>
</evidence>
<dbReference type="GO" id="GO:0004571">
    <property type="term" value="F:mannosyl-oligosaccharide 1,2-alpha-mannosidase activity"/>
    <property type="evidence" value="ECO:0007669"/>
    <property type="project" value="InterPro"/>
</dbReference>
<dbReference type="GO" id="GO:0005509">
    <property type="term" value="F:calcium ion binding"/>
    <property type="evidence" value="ECO:0007669"/>
    <property type="project" value="InterPro"/>
</dbReference>
<dbReference type="KEGG" id="dpp:DICPUDRAFT_91147"/>
<feature type="binding site" evidence="6">
    <location>
        <position position="423"/>
    </location>
    <ligand>
        <name>Ca(2+)</name>
        <dbReference type="ChEBI" id="CHEBI:29108"/>
    </ligand>
</feature>
<feature type="region of interest" description="Disordered" evidence="8">
    <location>
        <begin position="455"/>
        <end position="564"/>
    </location>
</feature>
<reference evidence="10" key="1">
    <citation type="journal article" date="2011" name="Genome Biol.">
        <title>Comparative genomics of the social amoebae Dictyostelium discoideum and Dictyostelium purpureum.</title>
        <authorList>
            <consortium name="US DOE Joint Genome Institute (JGI-PGF)"/>
            <person name="Sucgang R."/>
            <person name="Kuo A."/>
            <person name="Tian X."/>
            <person name="Salerno W."/>
            <person name="Parikh A."/>
            <person name="Feasley C.L."/>
            <person name="Dalin E."/>
            <person name="Tu H."/>
            <person name="Huang E."/>
            <person name="Barry K."/>
            <person name="Lindquist E."/>
            <person name="Shapiro H."/>
            <person name="Bruce D."/>
            <person name="Schmutz J."/>
            <person name="Salamov A."/>
            <person name="Fey P."/>
            <person name="Gaudet P."/>
            <person name="Anjard C."/>
            <person name="Babu M.M."/>
            <person name="Basu S."/>
            <person name="Bushmanova Y."/>
            <person name="van der Wel H."/>
            <person name="Katoh-Kurasawa M."/>
            <person name="Dinh C."/>
            <person name="Coutinho P.M."/>
            <person name="Saito T."/>
            <person name="Elias M."/>
            <person name="Schaap P."/>
            <person name="Kay R.R."/>
            <person name="Henrissat B."/>
            <person name="Eichinger L."/>
            <person name="Rivero F."/>
            <person name="Putnam N.H."/>
            <person name="West C.M."/>
            <person name="Loomis W.F."/>
            <person name="Chisholm R.L."/>
            <person name="Shaulsky G."/>
            <person name="Strassmann J.E."/>
            <person name="Queller D.C."/>
            <person name="Kuspa A."/>
            <person name="Grigoriev I.V."/>
        </authorList>
    </citation>
    <scope>NUCLEOTIDE SEQUENCE [LARGE SCALE GENOMIC DNA]</scope>
    <source>
        <strain evidence="10">QSDP1</strain>
    </source>
</reference>
<gene>
    <name evidence="9" type="ORF">DICPUDRAFT_91147</name>
</gene>
<dbReference type="eggNOG" id="KOG2429">
    <property type="taxonomic scope" value="Eukaryota"/>
</dbReference>
<dbReference type="GO" id="GO:0005975">
    <property type="term" value="P:carbohydrate metabolic process"/>
    <property type="evidence" value="ECO:0007669"/>
    <property type="project" value="InterPro"/>
</dbReference>
<dbReference type="GeneID" id="10509584"/>
<dbReference type="PANTHER" id="PTHR45679">
    <property type="entry name" value="ER DEGRADATION-ENHANCING ALPHA-MANNOSIDASE-LIKE PROTEIN 2"/>
    <property type="match status" value="1"/>
</dbReference>
<evidence type="ECO:0000256" key="2">
    <source>
        <dbReference type="ARBA" id="ARBA00007658"/>
    </source>
</evidence>
<keyword evidence="10" id="KW-1185">Reference proteome</keyword>
<dbReference type="EMBL" id="GL870951">
    <property type="protein sequence ID" value="EGC39812.1"/>
    <property type="molecule type" value="Genomic_DNA"/>
</dbReference>
<comment type="subcellular location">
    <subcellularLocation>
        <location evidence="1">Endoplasmic reticulum</location>
    </subcellularLocation>
</comment>
<dbReference type="InParanoid" id="F0Z8C2"/>
<feature type="active site" description="Proton donor" evidence="5">
    <location>
        <position position="306"/>
    </location>
</feature>
<dbReference type="InterPro" id="IPR001382">
    <property type="entry name" value="Glyco_hydro_47"/>
</dbReference>
<keyword evidence="7" id="KW-0378">Hydrolase</keyword>
<dbReference type="GO" id="GO:0044322">
    <property type="term" value="C:endoplasmic reticulum quality control compartment"/>
    <property type="evidence" value="ECO:0007669"/>
    <property type="project" value="GOC"/>
</dbReference>
<comment type="cofactor">
    <cofactor evidence="6">
        <name>Ca(2+)</name>
        <dbReference type="ChEBI" id="CHEBI:29108"/>
    </cofactor>
</comment>
<dbReference type="InterPro" id="IPR044674">
    <property type="entry name" value="EDEM1/2/3"/>
</dbReference>
<evidence type="ECO:0000256" key="6">
    <source>
        <dbReference type="PIRSR" id="PIRSR601382-2"/>
    </source>
</evidence>
<dbReference type="Pfam" id="PF01532">
    <property type="entry name" value="Glyco_hydro_47"/>
    <property type="match status" value="1"/>
</dbReference>
<feature type="compositionally biased region" description="Low complexity" evidence="8">
    <location>
        <begin position="492"/>
        <end position="548"/>
    </location>
</feature>
<dbReference type="SUPFAM" id="SSF48225">
    <property type="entry name" value="Seven-hairpin glycosidases"/>
    <property type="match status" value="1"/>
</dbReference>
<dbReference type="Proteomes" id="UP000001064">
    <property type="component" value="Unassembled WGS sequence"/>
</dbReference>
<dbReference type="PANTHER" id="PTHR45679:SF6">
    <property type="entry name" value="ER DEGRADATION-ENHANCING ALPHA-MANNOSIDASE-LIKE PROTEIN 2"/>
    <property type="match status" value="1"/>
</dbReference>
<dbReference type="GO" id="GO:0016020">
    <property type="term" value="C:membrane"/>
    <property type="evidence" value="ECO:0007669"/>
    <property type="project" value="InterPro"/>
</dbReference>
<evidence type="ECO:0000256" key="4">
    <source>
        <dbReference type="ARBA" id="ARBA00023180"/>
    </source>
</evidence>
<dbReference type="FunCoup" id="F0Z8C2">
    <property type="interactions" value="473"/>
</dbReference>
<organism evidence="9 10">
    <name type="scientific">Dictyostelium purpureum</name>
    <name type="common">Slime mold</name>
    <dbReference type="NCBI Taxonomy" id="5786"/>
    <lineage>
        <taxon>Eukaryota</taxon>
        <taxon>Amoebozoa</taxon>
        <taxon>Evosea</taxon>
        <taxon>Eumycetozoa</taxon>
        <taxon>Dictyostelia</taxon>
        <taxon>Dictyosteliales</taxon>
        <taxon>Dictyosteliaceae</taxon>
        <taxon>Dictyostelium</taxon>
    </lineage>
</organism>
<name>F0Z8C2_DICPU</name>
<dbReference type="EC" id="3.2.1.-" evidence="7"/>
<dbReference type="RefSeq" id="XP_003283679.1">
    <property type="nucleotide sequence ID" value="XM_003283631.1"/>
</dbReference>
<dbReference type="GO" id="GO:0005783">
    <property type="term" value="C:endoplasmic reticulum"/>
    <property type="evidence" value="ECO:0000318"/>
    <property type="project" value="GO_Central"/>
</dbReference>
<evidence type="ECO:0000313" key="9">
    <source>
        <dbReference type="EMBL" id="EGC39812.1"/>
    </source>
</evidence>
<dbReference type="VEuPathDB" id="AmoebaDB:DICPUDRAFT_91147"/>
<dbReference type="InterPro" id="IPR012341">
    <property type="entry name" value="6hp_glycosidase-like_sf"/>
</dbReference>